<dbReference type="Proteomes" id="UP000623067">
    <property type="component" value="Unassembled WGS sequence"/>
</dbReference>
<dbReference type="EMBL" id="BMIH01000001">
    <property type="protein sequence ID" value="GGB15382.1"/>
    <property type="molecule type" value="Genomic_DNA"/>
</dbReference>
<dbReference type="RefSeq" id="WP_188656673.1">
    <property type="nucleotide sequence ID" value="NZ_BMIH01000001.1"/>
</dbReference>
<evidence type="ECO:0008006" key="3">
    <source>
        <dbReference type="Google" id="ProtNLM"/>
    </source>
</evidence>
<evidence type="ECO:0000313" key="2">
    <source>
        <dbReference type="Proteomes" id="UP000623067"/>
    </source>
</evidence>
<name>A0A916WNQ8_9SPHN</name>
<dbReference type="AlphaFoldDB" id="A0A916WNQ8"/>
<protein>
    <recommendedName>
        <fullName evidence="3">Iron-sulfur cluster assembly scaffold protein</fullName>
    </recommendedName>
</protein>
<comment type="caution">
    <text evidence="1">The sequence shown here is derived from an EMBL/GenBank/DDBJ whole genome shotgun (WGS) entry which is preliminary data.</text>
</comment>
<sequence length="144" mass="15025">MSLAVPPPEILRLTAQNPFPERLTDPMGSAEKRSPLCGSRVIVDVDVDAAGRVVAVGTRVNACAFGQAAATLVARNLIGRTATELQQAREAMAAWMAGGDTPPEWPDIALLDPGRLNQVRKGSVQLAFQAAAEAAAHACGRQAA</sequence>
<evidence type="ECO:0000313" key="1">
    <source>
        <dbReference type="EMBL" id="GGB15382.1"/>
    </source>
</evidence>
<proteinExistence type="predicted"/>
<keyword evidence="2" id="KW-1185">Reference proteome</keyword>
<dbReference type="SUPFAM" id="SSF82649">
    <property type="entry name" value="SufE/NifU"/>
    <property type="match status" value="1"/>
</dbReference>
<reference evidence="1" key="1">
    <citation type="journal article" date="2014" name="Int. J. Syst. Evol. Microbiol.">
        <title>Complete genome sequence of Corynebacterium casei LMG S-19264T (=DSM 44701T), isolated from a smear-ripened cheese.</title>
        <authorList>
            <consortium name="US DOE Joint Genome Institute (JGI-PGF)"/>
            <person name="Walter F."/>
            <person name="Albersmeier A."/>
            <person name="Kalinowski J."/>
            <person name="Ruckert C."/>
        </authorList>
    </citation>
    <scope>NUCLEOTIDE SEQUENCE</scope>
    <source>
        <strain evidence="1">CGMCC 1.15330</strain>
    </source>
</reference>
<organism evidence="1 2">
    <name type="scientific">Sphingomonas metalli</name>
    <dbReference type="NCBI Taxonomy" id="1779358"/>
    <lineage>
        <taxon>Bacteria</taxon>
        <taxon>Pseudomonadati</taxon>
        <taxon>Pseudomonadota</taxon>
        <taxon>Alphaproteobacteria</taxon>
        <taxon>Sphingomonadales</taxon>
        <taxon>Sphingomonadaceae</taxon>
        <taxon>Sphingomonas</taxon>
    </lineage>
</organism>
<dbReference type="Gene3D" id="3.90.1010.10">
    <property type="match status" value="1"/>
</dbReference>
<reference evidence="1" key="2">
    <citation type="submission" date="2020-09" db="EMBL/GenBank/DDBJ databases">
        <authorList>
            <person name="Sun Q."/>
            <person name="Zhou Y."/>
        </authorList>
    </citation>
    <scope>NUCLEOTIDE SEQUENCE</scope>
    <source>
        <strain evidence="1">CGMCC 1.15330</strain>
    </source>
</reference>
<accession>A0A916WNQ8</accession>
<gene>
    <name evidence="1" type="ORF">GCM10011380_01040</name>
</gene>